<name>A0A834YUE2_TETSI</name>
<dbReference type="InterPro" id="IPR052965">
    <property type="entry name" value="Pigment-catalase-like"/>
</dbReference>
<organism evidence="1 2">
    <name type="scientific">Tetracentron sinense</name>
    <name type="common">Spur-leaf</name>
    <dbReference type="NCBI Taxonomy" id="13715"/>
    <lineage>
        <taxon>Eukaryota</taxon>
        <taxon>Viridiplantae</taxon>
        <taxon>Streptophyta</taxon>
        <taxon>Embryophyta</taxon>
        <taxon>Tracheophyta</taxon>
        <taxon>Spermatophyta</taxon>
        <taxon>Magnoliopsida</taxon>
        <taxon>Trochodendrales</taxon>
        <taxon>Trochodendraceae</taxon>
        <taxon>Tetracentron</taxon>
    </lineage>
</organism>
<protein>
    <submittedName>
        <fullName evidence="1">Uncharacterized protein</fullName>
    </submittedName>
</protein>
<proteinExistence type="predicted"/>
<dbReference type="OrthoDB" id="1001765at2759"/>
<dbReference type="PANTHER" id="PTHR31694:SF26">
    <property type="entry name" value="OS05G0151100 PROTEIN"/>
    <property type="match status" value="1"/>
</dbReference>
<keyword evidence="2" id="KW-1185">Reference proteome</keyword>
<comment type="caution">
    <text evidence="1">The sequence shown here is derived from an EMBL/GenBank/DDBJ whole genome shotgun (WGS) entry which is preliminary data.</text>
</comment>
<reference evidence="1 2" key="1">
    <citation type="submission" date="2020-04" db="EMBL/GenBank/DDBJ databases">
        <title>Plant Genome Project.</title>
        <authorList>
            <person name="Zhang R.-G."/>
        </authorList>
    </citation>
    <scope>NUCLEOTIDE SEQUENCE [LARGE SCALE GENOMIC DNA]</scope>
    <source>
        <strain evidence="1">YNK0</strain>
        <tissue evidence="1">Leaf</tissue>
    </source>
</reference>
<dbReference type="Proteomes" id="UP000655225">
    <property type="component" value="Unassembled WGS sequence"/>
</dbReference>
<dbReference type="PANTHER" id="PTHR31694">
    <property type="entry name" value="DESICCATION-LIKE PROTEIN"/>
    <property type="match status" value="1"/>
</dbReference>
<gene>
    <name evidence="1" type="ORF">HHK36_020048</name>
</gene>
<dbReference type="AlphaFoldDB" id="A0A834YUE2"/>
<sequence length="122" mass="14326">MLHKSWPWEDHHLIGAMKANLDYLTLNITTEFAYQEVGHLRQDAVIRMYLYQQIEELVYPYNHTMAEFMIRISELRNQLAMCDVKDEGIIVPPELGVENRTCSNVLSADPNRSHTPEHLPRY</sequence>
<accession>A0A834YUE2</accession>
<evidence type="ECO:0000313" key="1">
    <source>
        <dbReference type="EMBL" id="KAF8393850.1"/>
    </source>
</evidence>
<evidence type="ECO:0000313" key="2">
    <source>
        <dbReference type="Proteomes" id="UP000655225"/>
    </source>
</evidence>
<dbReference type="EMBL" id="JABCRI010000014">
    <property type="protein sequence ID" value="KAF8393850.1"/>
    <property type="molecule type" value="Genomic_DNA"/>
</dbReference>